<accession>X1H8L0</accession>
<protein>
    <submittedName>
        <fullName evidence="1">Uncharacterized protein</fullName>
    </submittedName>
</protein>
<sequence>MALISKGIENVRAFELPGGIRADGEYVGTPRTALVTWRSSLSDTLYQVYVNGRYAGTTLDSQQRQLTVPIPMSLESAVRIEVFGVEPEETDVDFSNEIDWSPA</sequence>
<comment type="caution">
    <text evidence="1">The sequence shown here is derived from an EMBL/GenBank/DDBJ whole genome shotgun (WGS) entry which is preliminary data.</text>
</comment>
<evidence type="ECO:0000313" key="1">
    <source>
        <dbReference type="EMBL" id="GAH66501.1"/>
    </source>
</evidence>
<proteinExistence type="predicted"/>
<organism evidence="1">
    <name type="scientific">marine sediment metagenome</name>
    <dbReference type="NCBI Taxonomy" id="412755"/>
    <lineage>
        <taxon>unclassified sequences</taxon>
        <taxon>metagenomes</taxon>
        <taxon>ecological metagenomes</taxon>
    </lineage>
</organism>
<dbReference type="AlphaFoldDB" id="X1H8L0"/>
<reference evidence="1" key="1">
    <citation type="journal article" date="2014" name="Front. Microbiol.">
        <title>High frequency of phylogenetically diverse reductive dehalogenase-homologous genes in deep subseafloor sedimentary metagenomes.</title>
        <authorList>
            <person name="Kawai M."/>
            <person name="Futagami T."/>
            <person name="Toyoda A."/>
            <person name="Takaki Y."/>
            <person name="Nishi S."/>
            <person name="Hori S."/>
            <person name="Arai W."/>
            <person name="Tsubouchi T."/>
            <person name="Morono Y."/>
            <person name="Uchiyama I."/>
            <person name="Ito T."/>
            <person name="Fujiyama A."/>
            <person name="Inagaki F."/>
            <person name="Takami H."/>
        </authorList>
    </citation>
    <scope>NUCLEOTIDE SEQUENCE</scope>
    <source>
        <strain evidence="1">Expedition CK06-06</strain>
    </source>
</reference>
<feature type="non-terminal residue" evidence="1">
    <location>
        <position position="103"/>
    </location>
</feature>
<name>X1H8L0_9ZZZZ</name>
<dbReference type="EMBL" id="BARU01029403">
    <property type="protein sequence ID" value="GAH66501.1"/>
    <property type="molecule type" value="Genomic_DNA"/>
</dbReference>
<gene>
    <name evidence="1" type="ORF">S03H2_46776</name>
</gene>